<organism evidence="1 2">
    <name type="scientific">Calderihabitans maritimus</name>
    <dbReference type="NCBI Taxonomy" id="1246530"/>
    <lineage>
        <taxon>Bacteria</taxon>
        <taxon>Bacillati</taxon>
        <taxon>Bacillota</taxon>
        <taxon>Clostridia</taxon>
        <taxon>Neomoorellales</taxon>
        <taxon>Calderihabitantaceae</taxon>
        <taxon>Calderihabitans</taxon>
    </lineage>
</organism>
<comment type="caution">
    <text evidence="1">The sequence shown here is derived from an EMBL/GenBank/DDBJ whole genome shotgun (WGS) entry which is preliminary data.</text>
</comment>
<evidence type="ECO:0000313" key="2">
    <source>
        <dbReference type="Proteomes" id="UP000197032"/>
    </source>
</evidence>
<name>A0A1Z5HSI2_9FIRM</name>
<sequence length="40" mass="4705">MTMATKRMEAGRAIYTKPFYRERLVIAPDTKVIEVPIYPF</sequence>
<protein>
    <submittedName>
        <fullName evidence="1">Uncharacterized protein</fullName>
    </submittedName>
</protein>
<dbReference type="AlphaFoldDB" id="A0A1Z5HSI2"/>
<gene>
    <name evidence="1" type="ORF">KKC1_16400</name>
</gene>
<reference evidence="2" key="1">
    <citation type="journal article" date="2017" name="Appl. Environ. Microbiol.">
        <title>Genomic analysis of Calderihabitans maritimus KKC1, a thermophilic hydrogenogenic carboxydotrophic bacterium isolated from marine sediment.</title>
        <authorList>
            <person name="Omae K."/>
            <person name="Yoneda Y."/>
            <person name="Fukuyama Y."/>
            <person name="Yoshida T."/>
            <person name="Sako Y."/>
        </authorList>
    </citation>
    <scope>NUCLEOTIDE SEQUENCE [LARGE SCALE GENOMIC DNA]</scope>
    <source>
        <strain evidence="2">KKC1</strain>
    </source>
</reference>
<proteinExistence type="predicted"/>
<keyword evidence="2" id="KW-1185">Reference proteome</keyword>
<accession>A0A1Z5HSI2</accession>
<dbReference type="Proteomes" id="UP000197032">
    <property type="component" value="Unassembled WGS sequence"/>
</dbReference>
<evidence type="ECO:0000313" key="1">
    <source>
        <dbReference type="EMBL" id="GAW92486.1"/>
    </source>
</evidence>
<dbReference type="EMBL" id="BDGJ01000082">
    <property type="protein sequence ID" value="GAW92486.1"/>
    <property type="molecule type" value="Genomic_DNA"/>
</dbReference>